<evidence type="ECO:0000259" key="4">
    <source>
        <dbReference type="PROSITE" id="PS50071"/>
    </source>
</evidence>
<dbReference type="CDD" id="cd00086">
    <property type="entry name" value="homeodomain"/>
    <property type="match status" value="1"/>
</dbReference>
<evidence type="ECO:0000256" key="1">
    <source>
        <dbReference type="PROSITE-ProRule" id="PRU00108"/>
    </source>
</evidence>
<organism evidence="6 7">
    <name type="scientific">Dimorphilus gyrociliatus</name>
    <dbReference type="NCBI Taxonomy" id="2664684"/>
    <lineage>
        <taxon>Eukaryota</taxon>
        <taxon>Metazoa</taxon>
        <taxon>Spiralia</taxon>
        <taxon>Lophotrochozoa</taxon>
        <taxon>Annelida</taxon>
        <taxon>Polychaeta</taxon>
        <taxon>Polychaeta incertae sedis</taxon>
        <taxon>Dinophilidae</taxon>
        <taxon>Dimorphilus</taxon>
    </lineage>
</organism>
<keyword evidence="1 2" id="KW-0238">DNA-binding</keyword>
<dbReference type="PROSITE" id="PS50106">
    <property type="entry name" value="PDZ"/>
    <property type="match status" value="1"/>
</dbReference>
<comment type="caution">
    <text evidence="6">The sequence shown here is derived from an EMBL/GenBank/DDBJ whole genome shotgun (WGS) entry which is preliminary data.</text>
</comment>
<feature type="domain" description="PDZ" evidence="5">
    <location>
        <begin position="91"/>
        <end position="168"/>
    </location>
</feature>
<dbReference type="EMBL" id="CAJFCJ010000005">
    <property type="protein sequence ID" value="CAD5114737.1"/>
    <property type="molecule type" value="Genomic_DNA"/>
</dbReference>
<keyword evidence="3" id="KW-0175">Coiled coil</keyword>
<gene>
    <name evidence="6" type="ORF">DGYR_LOCUS3559</name>
</gene>
<dbReference type="InterPro" id="IPR001478">
    <property type="entry name" value="PDZ"/>
</dbReference>
<reference evidence="6 7" key="1">
    <citation type="submission" date="2020-08" db="EMBL/GenBank/DDBJ databases">
        <authorList>
            <person name="Hejnol A."/>
        </authorList>
    </citation>
    <scope>NUCLEOTIDE SEQUENCE [LARGE SCALE GENOMIC DNA]</scope>
</reference>
<dbReference type="PANTHER" id="PTHR46221:SF3">
    <property type="entry name" value="FERM AND PDZ DOMAIN-CONTAINING PROTEIN 4"/>
    <property type="match status" value="1"/>
</dbReference>
<keyword evidence="1 2" id="KW-0371">Homeobox</keyword>
<dbReference type="SUPFAM" id="SSF50156">
    <property type="entry name" value="PDZ domain-like"/>
    <property type="match status" value="1"/>
</dbReference>
<dbReference type="AlphaFoldDB" id="A0A7I8VEX8"/>
<dbReference type="GO" id="GO:0005634">
    <property type="term" value="C:nucleus"/>
    <property type="evidence" value="ECO:0007669"/>
    <property type="project" value="UniProtKB-SubCell"/>
</dbReference>
<dbReference type="Pfam" id="PF00046">
    <property type="entry name" value="Homeodomain"/>
    <property type="match status" value="1"/>
</dbReference>
<evidence type="ECO:0000313" key="6">
    <source>
        <dbReference type="EMBL" id="CAD5114737.1"/>
    </source>
</evidence>
<feature type="coiled-coil region" evidence="3">
    <location>
        <begin position="225"/>
        <end position="252"/>
    </location>
</feature>
<dbReference type="InterPro" id="IPR036034">
    <property type="entry name" value="PDZ_sf"/>
</dbReference>
<keyword evidence="1 2" id="KW-0539">Nucleus</keyword>
<dbReference type="PANTHER" id="PTHR46221">
    <property type="entry name" value="FERM AND PDZ DOMAIN-CONTAINING PROTEIN FAMILY MEMBER"/>
    <property type="match status" value="1"/>
</dbReference>
<dbReference type="SUPFAM" id="SSF46689">
    <property type="entry name" value="Homeodomain-like"/>
    <property type="match status" value="1"/>
</dbReference>
<dbReference type="Gene3D" id="1.10.10.60">
    <property type="entry name" value="Homeodomain-like"/>
    <property type="match status" value="1"/>
</dbReference>
<dbReference type="Proteomes" id="UP000549394">
    <property type="component" value="Unassembled WGS sequence"/>
</dbReference>
<dbReference type="GO" id="GO:0003677">
    <property type="term" value="F:DNA binding"/>
    <property type="evidence" value="ECO:0007669"/>
    <property type="project" value="UniProtKB-UniRule"/>
</dbReference>
<accession>A0A7I8VEX8</accession>
<dbReference type="Gene3D" id="2.30.42.10">
    <property type="match status" value="1"/>
</dbReference>
<evidence type="ECO:0000259" key="5">
    <source>
        <dbReference type="PROSITE" id="PS50106"/>
    </source>
</evidence>
<dbReference type="SMART" id="SM00389">
    <property type="entry name" value="HOX"/>
    <property type="match status" value="1"/>
</dbReference>
<dbReference type="CDD" id="cd06769">
    <property type="entry name" value="PDZ_FRMPD1_3_4-like"/>
    <property type="match status" value="1"/>
</dbReference>
<dbReference type="OrthoDB" id="5859304at2759"/>
<dbReference type="PROSITE" id="PS50071">
    <property type="entry name" value="HOMEOBOX_2"/>
    <property type="match status" value="1"/>
</dbReference>
<dbReference type="SMART" id="SM00228">
    <property type="entry name" value="PDZ"/>
    <property type="match status" value="1"/>
</dbReference>
<dbReference type="InterPro" id="IPR009057">
    <property type="entry name" value="Homeodomain-like_sf"/>
</dbReference>
<evidence type="ECO:0000256" key="3">
    <source>
        <dbReference type="SAM" id="Coils"/>
    </source>
</evidence>
<dbReference type="InterPro" id="IPR001356">
    <property type="entry name" value="HD"/>
</dbReference>
<feature type="DNA-binding region" description="Homeobox" evidence="1">
    <location>
        <begin position="177"/>
        <end position="236"/>
    </location>
</feature>
<evidence type="ECO:0000256" key="2">
    <source>
        <dbReference type="RuleBase" id="RU000682"/>
    </source>
</evidence>
<feature type="domain" description="Homeobox" evidence="4">
    <location>
        <begin position="175"/>
        <end position="235"/>
    </location>
</feature>
<protein>
    <submittedName>
        <fullName evidence="6">DgyrCDS3778</fullName>
    </submittedName>
</protein>
<keyword evidence="7" id="KW-1185">Reference proteome</keyword>
<evidence type="ECO:0000313" key="7">
    <source>
        <dbReference type="Proteomes" id="UP000549394"/>
    </source>
</evidence>
<proteinExistence type="predicted"/>
<name>A0A7I8VEX8_9ANNE</name>
<comment type="subcellular location">
    <subcellularLocation>
        <location evidence="1 2">Nucleus</location>
    </subcellularLocation>
</comment>
<sequence>MGNINKSVLCRCIDKQQCSPLSKQTGSAQWLPPTEAWNSTSSYGLEKAIDKRGKNYYIEYIFFASNEQYIKETSSSDSEASENEADSELRTVELLRDPNAAFGFVAGSEKPVVVRFVTEDGPSFGKLLPGDEIIRINDEYVEKSPREHVIELVRSNKTSITLSVKQPSYEKTQKCKKRRKRTVILPETLKRLEDVFAEERWPSRPAKLKLAQELNQTEQFVNIWFQNKRARMKREQAKIRQETEQSEDFARQQVQNFFEMSDEEDSEEVKEAIEDEGKIIFIDSLQAFEYFAKKESCPKQKILPCRKMAQMSLHGQNKSPERFNVPITDEAEERESKVNFIGELNFPEISLRNSLAICFQDQGRFIVDIPDDLLPFYLHVVLTYAPAFLRAQTIVTRTEIVGRQLKEVVDNHAVSLQSPSPRKAILTRVLDNVNIAHPVNLFNLPITVEYPGLRYHKRPNYSVNGILGDCEKTFSEPKYEDEKGNIKVNDPRYTACYVRMLDEHSAVEEIKIVYVYQGESCSTAYLGPRLESGRQPNHQIYDTSIVTPLTSFKQHINAASNSSMPVYVYTLAYPNRSKIDHSAHVIVEAASFK</sequence>